<dbReference type="EMBL" id="FODJ01000007">
    <property type="protein sequence ID" value="SEO43298.1"/>
    <property type="molecule type" value="Genomic_DNA"/>
</dbReference>
<dbReference type="GO" id="GO:0005886">
    <property type="term" value="C:plasma membrane"/>
    <property type="evidence" value="ECO:0007669"/>
    <property type="project" value="TreeGrafter"/>
</dbReference>
<dbReference type="FunFam" id="3.40.50.300:FF:000032">
    <property type="entry name" value="Export ABC transporter ATP-binding protein"/>
    <property type="match status" value="1"/>
</dbReference>
<dbReference type="PROSITE" id="PS00211">
    <property type="entry name" value="ABC_TRANSPORTER_1"/>
    <property type="match status" value="1"/>
</dbReference>
<dbReference type="InterPro" id="IPR017911">
    <property type="entry name" value="MacB-like_ATP-bd"/>
</dbReference>
<dbReference type="GO" id="GO:0022857">
    <property type="term" value="F:transmembrane transporter activity"/>
    <property type="evidence" value="ECO:0007669"/>
    <property type="project" value="TreeGrafter"/>
</dbReference>
<protein>
    <submittedName>
        <fullName evidence="6">Putative ABC transport system ATP-binding protein</fullName>
    </submittedName>
</protein>
<dbReference type="Pfam" id="PF00005">
    <property type="entry name" value="ABC_tran"/>
    <property type="match status" value="1"/>
</dbReference>
<dbReference type="InterPro" id="IPR017871">
    <property type="entry name" value="ABC_transporter-like_CS"/>
</dbReference>
<dbReference type="CDD" id="cd03255">
    <property type="entry name" value="ABC_MJ0796_LolCDE_FtsE"/>
    <property type="match status" value="1"/>
</dbReference>
<dbReference type="InterPro" id="IPR003439">
    <property type="entry name" value="ABC_transporter-like_ATP-bd"/>
</dbReference>
<dbReference type="InterPro" id="IPR027417">
    <property type="entry name" value="P-loop_NTPase"/>
</dbReference>
<dbReference type="SMART" id="SM00382">
    <property type="entry name" value="AAA"/>
    <property type="match status" value="1"/>
</dbReference>
<keyword evidence="7" id="KW-1185">Reference proteome</keyword>
<dbReference type="GO" id="GO:0016887">
    <property type="term" value="F:ATP hydrolysis activity"/>
    <property type="evidence" value="ECO:0007669"/>
    <property type="project" value="InterPro"/>
</dbReference>
<comment type="similarity">
    <text evidence="1">Belongs to the ABC transporter superfamily.</text>
</comment>
<name>A0A1H8PNL2_9BACI</name>
<dbReference type="PANTHER" id="PTHR24220">
    <property type="entry name" value="IMPORT ATP-BINDING PROTEIN"/>
    <property type="match status" value="1"/>
</dbReference>
<feature type="domain" description="ABC transporter" evidence="5">
    <location>
        <begin position="5"/>
        <end position="229"/>
    </location>
</feature>
<evidence type="ECO:0000256" key="3">
    <source>
        <dbReference type="ARBA" id="ARBA00022741"/>
    </source>
</evidence>
<dbReference type="PANTHER" id="PTHR24220:SF86">
    <property type="entry name" value="ABC TRANSPORTER ABCH.1"/>
    <property type="match status" value="1"/>
</dbReference>
<dbReference type="GO" id="GO:0098796">
    <property type="term" value="C:membrane protein complex"/>
    <property type="evidence" value="ECO:0007669"/>
    <property type="project" value="UniProtKB-ARBA"/>
</dbReference>
<keyword evidence="2" id="KW-0813">Transport</keyword>
<dbReference type="OrthoDB" id="9791546at2"/>
<evidence type="ECO:0000256" key="2">
    <source>
        <dbReference type="ARBA" id="ARBA00022448"/>
    </source>
</evidence>
<gene>
    <name evidence="6" type="ORF">SAMN04488134_107127</name>
</gene>
<dbReference type="InterPro" id="IPR003593">
    <property type="entry name" value="AAA+_ATPase"/>
</dbReference>
<dbReference type="SUPFAM" id="SSF52540">
    <property type="entry name" value="P-loop containing nucleoside triphosphate hydrolases"/>
    <property type="match status" value="1"/>
</dbReference>
<keyword evidence="3" id="KW-0547">Nucleotide-binding</keyword>
<dbReference type="AlphaFoldDB" id="A0A1H8PNL2"/>
<evidence type="ECO:0000256" key="4">
    <source>
        <dbReference type="ARBA" id="ARBA00022840"/>
    </source>
</evidence>
<reference evidence="6 7" key="1">
    <citation type="submission" date="2016-10" db="EMBL/GenBank/DDBJ databases">
        <authorList>
            <person name="de Groot N.N."/>
        </authorList>
    </citation>
    <scope>NUCLEOTIDE SEQUENCE [LARGE SCALE GENOMIC DNA]</scope>
    <source>
        <strain evidence="6 7">CGMCC 1.10434</strain>
    </source>
</reference>
<evidence type="ECO:0000313" key="6">
    <source>
        <dbReference type="EMBL" id="SEO43298.1"/>
    </source>
</evidence>
<evidence type="ECO:0000259" key="5">
    <source>
        <dbReference type="PROSITE" id="PS50893"/>
    </source>
</evidence>
<sequence length="230" mass="25212">MVSQIECVDLTKSYQGDGVETTAVHKLNLCFKKEEFTAVIGPSGSGKSTLLSMLGTLDRPTSGHLLYDGKAIGTKGNRLVADFRFEQVGFVFQQFHLLPTLSVLENVLTPLFGRKVSYDRQTRAKEVLNYVGLSDKLTALPSQLSGGQQQRVAIARAVIHKPSWLLADEPTGNLDSEAGERIFSLLRHLHKEDGCGVVFVTHESQLAERAGRIISMQDGCVISDRVGKLK</sequence>
<evidence type="ECO:0000313" key="7">
    <source>
        <dbReference type="Proteomes" id="UP000199300"/>
    </source>
</evidence>
<accession>A0A1H8PNL2</accession>
<dbReference type="PROSITE" id="PS50893">
    <property type="entry name" value="ABC_TRANSPORTER_2"/>
    <property type="match status" value="1"/>
</dbReference>
<proteinExistence type="inferred from homology"/>
<dbReference type="RefSeq" id="WP_091498000.1">
    <property type="nucleotide sequence ID" value="NZ_FODJ01000007.1"/>
</dbReference>
<organism evidence="6 7">
    <name type="scientific">Amphibacillus marinus</name>
    <dbReference type="NCBI Taxonomy" id="872970"/>
    <lineage>
        <taxon>Bacteria</taxon>
        <taxon>Bacillati</taxon>
        <taxon>Bacillota</taxon>
        <taxon>Bacilli</taxon>
        <taxon>Bacillales</taxon>
        <taxon>Bacillaceae</taxon>
        <taxon>Amphibacillus</taxon>
    </lineage>
</organism>
<dbReference type="InterPro" id="IPR015854">
    <property type="entry name" value="ABC_transpr_LolD-like"/>
</dbReference>
<dbReference type="GO" id="GO:0005524">
    <property type="term" value="F:ATP binding"/>
    <property type="evidence" value="ECO:0007669"/>
    <property type="project" value="UniProtKB-KW"/>
</dbReference>
<dbReference type="Gene3D" id="3.40.50.300">
    <property type="entry name" value="P-loop containing nucleotide triphosphate hydrolases"/>
    <property type="match status" value="1"/>
</dbReference>
<keyword evidence="4 6" id="KW-0067">ATP-binding</keyword>
<dbReference type="Proteomes" id="UP000199300">
    <property type="component" value="Unassembled WGS sequence"/>
</dbReference>
<dbReference type="STRING" id="872970.SAMN04488134_107127"/>
<evidence type="ECO:0000256" key="1">
    <source>
        <dbReference type="ARBA" id="ARBA00005417"/>
    </source>
</evidence>